<dbReference type="SMART" id="SM00066">
    <property type="entry name" value="GAL4"/>
    <property type="match status" value="1"/>
</dbReference>
<dbReference type="OrthoDB" id="435881at2759"/>
<evidence type="ECO:0000256" key="5">
    <source>
        <dbReference type="ARBA" id="ARBA00023163"/>
    </source>
</evidence>
<dbReference type="Pfam" id="PF04082">
    <property type="entry name" value="Fungal_trans"/>
    <property type="match status" value="1"/>
</dbReference>
<dbReference type="AlphaFoldDB" id="V9DKK5"/>
<keyword evidence="2" id="KW-0479">Metal-binding</keyword>
<comment type="subcellular location">
    <subcellularLocation>
        <location evidence="1">Nucleus</location>
    </subcellularLocation>
</comment>
<protein>
    <recommendedName>
        <fullName evidence="8">Zn(2)-C6 fungal-type domain-containing protein</fullName>
    </recommendedName>
</protein>
<sequence length="697" mass="79200">MSSSSTPIQSSNQPSQQSTTATQDLPCFDCRRRKVKCSKTEPCANCQRFGVECVYEDTGRLVHRRTPTSNDPLVRRIAELEELVRNLSRRPQQGNPMNTMAENIGQKFANQAPAVGNTEGRLVFDKDRSRYLHKGFWAAMYDEVRDLKFTLQEEPKAHGDTFLFPYIREEACRPAVVDLPTRESDFLVQTFVEKVDPFVKILHKPTLLLELNHFRRGILANSAEFQVRLFAVYALALLPLCSTMVEYRFHEVKKVLLSRYRSHVEQGLSQLNLTTTQSVSTLQTFLLYITFLFWTGEMLHVSTLLAVALSMARRMGLNRDGTHFHLNPWEIELRRRLWHHLVLLDTWCVENHGLQPLLRLGDSDTSLPLNENDSAWDTSEFSSYQPQPQNNFTDATMALMHYEFGSLTKFILDHPYTPATTTRSYLDLQNEVLRQAHHRMDILYMRNLDTENNVLHRLAKDLFDHSFRRLRLMQLQPIVNAKGTIVADAQRPGLEAKMYQLAVEYCKATQTLIDFYTPYSLDWAVIRAFSWHSVATMLSMVLRHEALSNSLEARAARHRIELLFQNRPSIDYLAGNDNLWEPLRMLRAELAVRQALPVRPSRTGMVPPAGNEARQGQGQTPAQLQPQAQAHAHAHAHAHAAAQGTPDVSTEGGAGAGGADLVSMTSTSIDPALFGLATGYEGEVMGSEQWCDFEVYM</sequence>
<dbReference type="GO" id="GO:0005634">
    <property type="term" value="C:nucleus"/>
    <property type="evidence" value="ECO:0007669"/>
    <property type="project" value="UniProtKB-SubCell"/>
</dbReference>
<dbReference type="InterPro" id="IPR036864">
    <property type="entry name" value="Zn2-C6_fun-type_DNA-bd_sf"/>
</dbReference>
<gene>
    <name evidence="9" type="ORF">G647_09614</name>
</gene>
<keyword evidence="5" id="KW-0804">Transcription</keyword>
<proteinExistence type="predicted"/>
<feature type="region of interest" description="Disordered" evidence="7">
    <location>
        <begin position="599"/>
        <end position="656"/>
    </location>
</feature>
<dbReference type="Proteomes" id="UP000030678">
    <property type="component" value="Unassembled WGS sequence"/>
</dbReference>
<dbReference type="GO" id="GO:0006351">
    <property type="term" value="P:DNA-templated transcription"/>
    <property type="evidence" value="ECO:0007669"/>
    <property type="project" value="InterPro"/>
</dbReference>
<dbReference type="CDD" id="cd12148">
    <property type="entry name" value="fungal_TF_MHR"/>
    <property type="match status" value="1"/>
</dbReference>
<dbReference type="SUPFAM" id="SSF57701">
    <property type="entry name" value="Zn2/Cys6 DNA-binding domain"/>
    <property type="match status" value="1"/>
</dbReference>
<name>V9DKK5_9EURO</name>
<reference evidence="9 10" key="1">
    <citation type="submission" date="2013-03" db="EMBL/GenBank/DDBJ databases">
        <title>The Genome Sequence of Cladophialophora carrionii CBS 160.54.</title>
        <authorList>
            <consortium name="The Broad Institute Genomics Platform"/>
            <person name="Cuomo C."/>
            <person name="de Hoog S."/>
            <person name="Gorbushina A."/>
            <person name="Walker B."/>
            <person name="Young S.K."/>
            <person name="Zeng Q."/>
            <person name="Gargeya S."/>
            <person name="Fitzgerald M."/>
            <person name="Haas B."/>
            <person name="Abouelleil A."/>
            <person name="Allen A.W."/>
            <person name="Alvarado L."/>
            <person name="Arachchi H.M."/>
            <person name="Berlin A.M."/>
            <person name="Chapman S.B."/>
            <person name="Gainer-Dewar J."/>
            <person name="Goldberg J."/>
            <person name="Griggs A."/>
            <person name="Gujja S."/>
            <person name="Hansen M."/>
            <person name="Howarth C."/>
            <person name="Imamovic A."/>
            <person name="Ireland A."/>
            <person name="Larimer J."/>
            <person name="McCowan C."/>
            <person name="Murphy C."/>
            <person name="Pearson M."/>
            <person name="Poon T.W."/>
            <person name="Priest M."/>
            <person name="Roberts A."/>
            <person name="Saif S."/>
            <person name="Shea T."/>
            <person name="Sisk P."/>
            <person name="Sykes S."/>
            <person name="Wortman J."/>
            <person name="Nusbaum C."/>
            <person name="Birren B."/>
        </authorList>
    </citation>
    <scope>NUCLEOTIDE SEQUENCE [LARGE SCALE GENOMIC DNA]</scope>
    <source>
        <strain evidence="9 10">CBS 160.54</strain>
    </source>
</reference>
<feature type="compositionally biased region" description="Low complexity" evidence="7">
    <location>
        <begin position="615"/>
        <end position="631"/>
    </location>
</feature>
<dbReference type="SMART" id="SM00906">
    <property type="entry name" value="Fungal_trans"/>
    <property type="match status" value="1"/>
</dbReference>
<dbReference type="PANTHER" id="PTHR31001:SF85">
    <property type="entry name" value="ZN(II)2CYS6 TRANSCRIPTION FACTOR (EUROFUNG)"/>
    <property type="match status" value="1"/>
</dbReference>
<dbReference type="PROSITE" id="PS00463">
    <property type="entry name" value="ZN2_CY6_FUNGAL_1"/>
    <property type="match status" value="1"/>
</dbReference>
<evidence type="ECO:0000313" key="9">
    <source>
        <dbReference type="EMBL" id="ETI27424.1"/>
    </source>
</evidence>
<dbReference type="InterPro" id="IPR001138">
    <property type="entry name" value="Zn2Cys6_DnaBD"/>
</dbReference>
<evidence type="ECO:0000256" key="4">
    <source>
        <dbReference type="ARBA" id="ARBA00023125"/>
    </source>
</evidence>
<evidence type="ECO:0000256" key="2">
    <source>
        <dbReference type="ARBA" id="ARBA00022723"/>
    </source>
</evidence>
<dbReference type="GO" id="GO:0008270">
    <property type="term" value="F:zinc ion binding"/>
    <property type="evidence" value="ECO:0007669"/>
    <property type="project" value="InterPro"/>
</dbReference>
<dbReference type="HOGENOM" id="CLU_004083_10_0_1"/>
<feature type="domain" description="Zn(2)-C6 fungal-type" evidence="8">
    <location>
        <begin position="26"/>
        <end position="55"/>
    </location>
</feature>
<dbReference type="EMBL" id="KB822698">
    <property type="protein sequence ID" value="ETI27424.1"/>
    <property type="molecule type" value="Genomic_DNA"/>
</dbReference>
<evidence type="ECO:0000259" key="8">
    <source>
        <dbReference type="PROSITE" id="PS50048"/>
    </source>
</evidence>
<evidence type="ECO:0000256" key="7">
    <source>
        <dbReference type="SAM" id="MobiDB-lite"/>
    </source>
</evidence>
<keyword evidence="3" id="KW-0805">Transcription regulation</keyword>
<dbReference type="GO" id="GO:0000981">
    <property type="term" value="F:DNA-binding transcription factor activity, RNA polymerase II-specific"/>
    <property type="evidence" value="ECO:0007669"/>
    <property type="project" value="InterPro"/>
</dbReference>
<dbReference type="VEuPathDB" id="FungiDB:G647_09614"/>
<evidence type="ECO:0000256" key="1">
    <source>
        <dbReference type="ARBA" id="ARBA00004123"/>
    </source>
</evidence>
<dbReference type="PANTHER" id="PTHR31001">
    <property type="entry name" value="UNCHARACTERIZED TRANSCRIPTIONAL REGULATORY PROTEIN"/>
    <property type="match status" value="1"/>
</dbReference>
<keyword evidence="6" id="KW-0539">Nucleus</keyword>
<dbReference type="GeneID" id="19988107"/>
<feature type="region of interest" description="Disordered" evidence="7">
    <location>
        <begin position="1"/>
        <end position="22"/>
    </location>
</feature>
<dbReference type="InterPro" id="IPR050613">
    <property type="entry name" value="Sec_Metabolite_Reg"/>
</dbReference>
<organism evidence="9 10">
    <name type="scientific">Cladophialophora carrionii CBS 160.54</name>
    <dbReference type="NCBI Taxonomy" id="1279043"/>
    <lineage>
        <taxon>Eukaryota</taxon>
        <taxon>Fungi</taxon>
        <taxon>Dikarya</taxon>
        <taxon>Ascomycota</taxon>
        <taxon>Pezizomycotina</taxon>
        <taxon>Eurotiomycetes</taxon>
        <taxon>Chaetothyriomycetidae</taxon>
        <taxon>Chaetothyriales</taxon>
        <taxon>Herpotrichiellaceae</taxon>
        <taxon>Cladophialophora</taxon>
    </lineage>
</organism>
<dbReference type="Pfam" id="PF00172">
    <property type="entry name" value="Zn_clus"/>
    <property type="match status" value="1"/>
</dbReference>
<dbReference type="RefSeq" id="XP_008723830.1">
    <property type="nucleotide sequence ID" value="XM_008725608.1"/>
</dbReference>
<dbReference type="GO" id="GO:0003677">
    <property type="term" value="F:DNA binding"/>
    <property type="evidence" value="ECO:0007669"/>
    <property type="project" value="UniProtKB-KW"/>
</dbReference>
<accession>V9DKK5</accession>
<dbReference type="CDD" id="cd00067">
    <property type="entry name" value="GAL4"/>
    <property type="match status" value="1"/>
</dbReference>
<dbReference type="InterPro" id="IPR007219">
    <property type="entry name" value="XnlR_reg_dom"/>
</dbReference>
<dbReference type="Gene3D" id="4.10.240.10">
    <property type="entry name" value="Zn(2)-C6 fungal-type DNA-binding domain"/>
    <property type="match status" value="1"/>
</dbReference>
<evidence type="ECO:0000256" key="6">
    <source>
        <dbReference type="ARBA" id="ARBA00023242"/>
    </source>
</evidence>
<evidence type="ECO:0000313" key="10">
    <source>
        <dbReference type="Proteomes" id="UP000030678"/>
    </source>
</evidence>
<dbReference type="PROSITE" id="PS50048">
    <property type="entry name" value="ZN2_CY6_FUNGAL_2"/>
    <property type="match status" value="1"/>
</dbReference>
<keyword evidence="4" id="KW-0238">DNA-binding</keyword>
<evidence type="ECO:0000256" key="3">
    <source>
        <dbReference type="ARBA" id="ARBA00023015"/>
    </source>
</evidence>